<comment type="caution">
    <text evidence="2">The sequence shown here is derived from an EMBL/GenBank/DDBJ whole genome shotgun (WGS) entry which is preliminary data.</text>
</comment>
<dbReference type="EMBL" id="JAIVGD010000015">
    <property type="protein sequence ID" value="KAH0759913.1"/>
    <property type="molecule type" value="Genomic_DNA"/>
</dbReference>
<evidence type="ECO:0000256" key="1">
    <source>
        <dbReference type="SAM" id="MobiDB-lite"/>
    </source>
</evidence>
<dbReference type="PANTHER" id="PTHR48302">
    <property type="entry name" value="ULP1 PROTEASE FAMILY, C-TERMINAL CATALYTIC DOMAIN CONTAINING PROTEIN"/>
    <property type="match status" value="1"/>
</dbReference>
<reference evidence="2 3" key="1">
    <citation type="journal article" date="2021" name="bioRxiv">
        <title>Chromosome-scale and haplotype-resolved genome assembly of a tetraploid potato cultivar.</title>
        <authorList>
            <person name="Sun H."/>
            <person name="Jiao W.-B."/>
            <person name="Krause K."/>
            <person name="Campoy J.A."/>
            <person name="Goel M."/>
            <person name="Folz-Donahue K."/>
            <person name="Kukat C."/>
            <person name="Huettel B."/>
            <person name="Schneeberger K."/>
        </authorList>
    </citation>
    <scope>NUCLEOTIDE SEQUENCE [LARGE SCALE GENOMIC DNA]</scope>
    <source>
        <strain evidence="2">SolTubOtavaFocal</strain>
        <tissue evidence="2">Leaves</tissue>
    </source>
</reference>
<proteinExistence type="predicted"/>
<keyword evidence="3" id="KW-1185">Reference proteome</keyword>
<gene>
    <name evidence="2" type="ORF">KY290_023406</name>
</gene>
<protein>
    <recommendedName>
        <fullName evidence="4">Ulp1 protease family, C-terminal catalytic domain containing protein</fullName>
    </recommendedName>
</protein>
<feature type="compositionally biased region" description="Basic and acidic residues" evidence="1">
    <location>
        <begin position="123"/>
        <end position="132"/>
    </location>
</feature>
<feature type="region of interest" description="Disordered" evidence="1">
    <location>
        <begin position="100"/>
        <end position="132"/>
    </location>
</feature>
<evidence type="ECO:0000313" key="2">
    <source>
        <dbReference type="EMBL" id="KAH0759913.1"/>
    </source>
</evidence>
<sequence length="250" mass="28770">MDAKKKYYRIDDMPLAMQVWLYECCSAVDLNIAEKKTNRIPILVNWRTRNNIIHYEFLMEGMFSDNDSLLKYKNIQSSLKENAFYQLPAKNDAILENTFEKDGDKDEDEYDDFTSKPPSHKPNNKDKGKQKDRTFRFDLKEQVKDNVQGTYHPIEIHIQDPLSVHEQSKGKQSIGMPSLEAVARLHCPKTRPSPKATRWLVKATTDRGRGPGHDLVFRGKGGGNLATVQEVTGTTLGRVTLDRPWFPSWQ</sequence>
<accession>A0ABQ7V855</accession>
<name>A0ABQ7V855_SOLTU</name>
<dbReference type="PANTHER" id="PTHR48302:SF3">
    <property type="entry name" value="DUF1985 DOMAIN-CONTAINING PROTEIN"/>
    <property type="match status" value="1"/>
</dbReference>
<dbReference type="Proteomes" id="UP000826656">
    <property type="component" value="Unassembled WGS sequence"/>
</dbReference>
<evidence type="ECO:0008006" key="4">
    <source>
        <dbReference type="Google" id="ProtNLM"/>
    </source>
</evidence>
<evidence type="ECO:0000313" key="3">
    <source>
        <dbReference type="Proteomes" id="UP000826656"/>
    </source>
</evidence>
<organism evidence="2 3">
    <name type="scientific">Solanum tuberosum</name>
    <name type="common">Potato</name>
    <dbReference type="NCBI Taxonomy" id="4113"/>
    <lineage>
        <taxon>Eukaryota</taxon>
        <taxon>Viridiplantae</taxon>
        <taxon>Streptophyta</taxon>
        <taxon>Embryophyta</taxon>
        <taxon>Tracheophyta</taxon>
        <taxon>Spermatophyta</taxon>
        <taxon>Magnoliopsida</taxon>
        <taxon>eudicotyledons</taxon>
        <taxon>Gunneridae</taxon>
        <taxon>Pentapetalae</taxon>
        <taxon>asterids</taxon>
        <taxon>lamiids</taxon>
        <taxon>Solanales</taxon>
        <taxon>Solanaceae</taxon>
        <taxon>Solanoideae</taxon>
        <taxon>Solaneae</taxon>
        <taxon>Solanum</taxon>
    </lineage>
</organism>